<dbReference type="SUPFAM" id="SSF57850">
    <property type="entry name" value="RING/U-box"/>
    <property type="match status" value="1"/>
</dbReference>
<sequence>MLFQVGGQGTRPTFFEMAAAQQLPASLRAALTYSIGVLALRRPILHKVLDYEDEFFALLMLVLETHSLRTTDASFAESLYGLRRRAAKIRTKQADIRSKTSDGIQHSSLEKRQRVLSVVFLVVLPYLKSKLHSIYSKEREARLQASLWGPGDERFEDVDYFVEGEDSIASRTSTEAEATIRTRLAKNIQKIIGLCYPWLHATTEGLTFTYQLLYLLDATGFYSVGLHALGIHVCRATGQELMDTSSRISKIRSRERERLRGPPWVKAVQGALLKCAYVVLDYAQTGLIAAVFIFKMMEWWYQSAEERMSAPTVYPPPPPPPPPKVAKDGIPLPPDRTICPLCSQKRVNPSVVTVSGFVFCYACVHKYVSQYKRCPVTLMPADIDQIRRLFHDM</sequence>
<evidence type="ECO:0000256" key="8">
    <source>
        <dbReference type="ARBA" id="ARBA00022833"/>
    </source>
</evidence>
<evidence type="ECO:0000313" key="16">
    <source>
        <dbReference type="Proteomes" id="UP001396334"/>
    </source>
</evidence>
<comment type="similarity">
    <text evidence="3 13">Belongs to the pex2/pex10/pex12 family.</text>
</comment>
<gene>
    <name evidence="15" type="ORF">V6N11_017163</name>
</gene>
<keyword evidence="10" id="KW-1133">Transmembrane helix</keyword>
<dbReference type="PIRSF" id="PIRSF038074">
    <property type="entry name" value="Peroxisome_assembly_p12"/>
    <property type="match status" value="1"/>
</dbReference>
<evidence type="ECO:0000256" key="11">
    <source>
        <dbReference type="ARBA" id="ARBA00023136"/>
    </source>
</evidence>
<keyword evidence="9" id="KW-0653">Protein transport</keyword>
<evidence type="ECO:0000313" key="15">
    <source>
        <dbReference type="EMBL" id="KAK9042084.1"/>
    </source>
</evidence>
<dbReference type="InterPro" id="IPR013083">
    <property type="entry name" value="Znf_RING/FYVE/PHD"/>
</dbReference>
<feature type="domain" description="Pex N-terminal" evidence="14">
    <location>
        <begin position="21"/>
        <end position="303"/>
    </location>
</feature>
<evidence type="ECO:0000256" key="2">
    <source>
        <dbReference type="ARBA" id="ARBA00004906"/>
    </source>
</evidence>
<evidence type="ECO:0000256" key="6">
    <source>
        <dbReference type="ARBA" id="ARBA00022723"/>
    </source>
</evidence>
<keyword evidence="6" id="KW-0479">Metal-binding</keyword>
<evidence type="ECO:0000256" key="10">
    <source>
        <dbReference type="ARBA" id="ARBA00022989"/>
    </source>
</evidence>
<evidence type="ECO:0000259" key="14">
    <source>
        <dbReference type="Pfam" id="PF04757"/>
    </source>
</evidence>
<accession>A0ABR2TXR2</accession>
<evidence type="ECO:0000256" key="7">
    <source>
        <dbReference type="ARBA" id="ARBA00022771"/>
    </source>
</evidence>
<dbReference type="CDD" id="cd16451">
    <property type="entry name" value="mRING_PEX12"/>
    <property type="match status" value="1"/>
</dbReference>
<keyword evidence="7" id="KW-0863">Zinc-finger</keyword>
<evidence type="ECO:0000256" key="4">
    <source>
        <dbReference type="ARBA" id="ARBA00022448"/>
    </source>
</evidence>
<keyword evidence="8" id="KW-0862">Zinc</keyword>
<keyword evidence="11 13" id="KW-0472">Membrane</keyword>
<comment type="caution">
    <text evidence="15">The sequence shown here is derived from an EMBL/GenBank/DDBJ whole genome shotgun (WGS) entry which is preliminary data.</text>
</comment>
<keyword evidence="16" id="KW-1185">Reference proteome</keyword>
<proteinExistence type="inferred from homology"/>
<evidence type="ECO:0000256" key="13">
    <source>
        <dbReference type="PIRNR" id="PIRNR038074"/>
    </source>
</evidence>
<name>A0ABR2TXR2_9ROSI</name>
<dbReference type="Pfam" id="PF04757">
    <property type="entry name" value="Pex2_Pex12"/>
    <property type="match status" value="1"/>
</dbReference>
<keyword evidence="12 13" id="KW-0576">Peroxisome</keyword>
<dbReference type="PANTHER" id="PTHR12888">
    <property type="entry name" value="PEROXISOME ASSEMBLY PROTEIN 12 PEROXIN-12"/>
    <property type="match status" value="1"/>
</dbReference>
<comment type="pathway">
    <text evidence="2">Protein modification; protein ubiquitination.</text>
</comment>
<keyword evidence="4" id="KW-0813">Transport</keyword>
<dbReference type="Gene3D" id="3.30.40.10">
    <property type="entry name" value="Zinc/RING finger domain, C3HC4 (zinc finger)"/>
    <property type="match status" value="1"/>
</dbReference>
<evidence type="ECO:0000256" key="12">
    <source>
        <dbReference type="ARBA" id="ARBA00023140"/>
    </source>
</evidence>
<protein>
    <recommendedName>
        <fullName evidence="13">Peroxisome biogenesis protein 12</fullName>
    </recommendedName>
    <alternativeName>
        <fullName evidence="13">Peroxin-12</fullName>
    </alternativeName>
</protein>
<dbReference type="InterPro" id="IPR006845">
    <property type="entry name" value="Pex_N"/>
</dbReference>
<dbReference type="PANTHER" id="PTHR12888:SF0">
    <property type="entry name" value="PEROXISOME ASSEMBLY PROTEIN 12"/>
    <property type="match status" value="1"/>
</dbReference>
<evidence type="ECO:0000256" key="1">
    <source>
        <dbReference type="ARBA" id="ARBA00004585"/>
    </source>
</evidence>
<comment type="subcellular location">
    <subcellularLocation>
        <location evidence="1">Peroxisome membrane</location>
        <topology evidence="1">Multi-pass membrane protein</topology>
    </subcellularLocation>
</comment>
<reference evidence="15 16" key="1">
    <citation type="journal article" date="2024" name="G3 (Bethesda)">
        <title>Genome assembly of Hibiscus sabdariffa L. provides insights into metabolisms of medicinal natural products.</title>
        <authorList>
            <person name="Kim T."/>
        </authorList>
    </citation>
    <scope>NUCLEOTIDE SEQUENCE [LARGE SCALE GENOMIC DNA]</scope>
    <source>
        <strain evidence="15">TK-2024</strain>
        <tissue evidence="15">Old leaves</tissue>
    </source>
</reference>
<comment type="function">
    <text evidence="13">Component of a retrotranslocation channel required for peroxisome organization by mediating export of the PEX5 receptor from peroxisomes to the cytosol, thereby promoting PEX5 recycling.</text>
</comment>
<dbReference type="InterPro" id="IPR017375">
    <property type="entry name" value="PEX12"/>
</dbReference>
<dbReference type="EMBL" id="JBBPBN010000004">
    <property type="protein sequence ID" value="KAK9042084.1"/>
    <property type="molecule type" value="Genomic_DNA"/>
</dbReference>
<dbReference type="Proteomes" id="UP001396334">
    <property type="component" value="Unassembled WGS sequence"/>
</dbReference>
<evidence type="ECO:0000256" key="3">
    <source>
        <dbReference type="ARBA" id="ARBA00008704"/>
    </source>
</evidence>
<keyword evidence="5" id="KW-0812">Transmembrane</keyword>
<organism evidence="15 16">
    <name type="scientific">Hibiscus sabdariffa</name>
    <name type="common">roselle</name>
    <dbReference type="NCBI Taxonomy" id="183260"/>
    <lineage>
        <taxon>Eukaryota</taxon>
        <taxon>Viridiplantae</taxon>
        <taxon>Streptophyta</taxon>
        <taxon>Embryophyta</taxon>
        <taxon>Tracheophyta</taxon>
        <taxon>Spermatophyta</taxon>
        <taxon>Magnoliopsida</taxon>
        <taxon>eudicotyledons</taxon>
        <taxon>Gunneridae</taxon>
        <taxon>Pentapetalae</taxon>
        <taxon>rosids</taxon>
        <taxon>malvids</taxon>
        <taxon>Malvales</taxon>
        <taxon>Malvaceae</taxon>
        <taxon>Malvoideae</taxon>
        <taxon>Hibiscus</taxon>
    </lineage>
</organism>
<evidence type="ECO:0000256" key="9">
    <source>
        <dbReference type="ARBA" id="ARBA00022927"/>
    </source>
</evidence>
<evidence type="ECO:0000256" key="5">
    <source>
        <dbReference type="ARBA" id="ARBA00022692"/>
    </source>
</evidence>